<dbReference type="Proteomes" id="UP000237347">
    <property type="component" value="Unassembled WGS sequence"/>
</dbReference>
<accession>A0AAW0JEE6</accession>
<feature type="domain" description="Zinc knuckle CX2CX4HX4C" evidence="2">
    <location>
        <begin position="10"/>
        <end position="54"/>
    </location>
</feature>
<gene>
    <name evidence="3" type="ORF">CFP56_034033</name>
</gene>
<protein>
    <recommendedName>
        <fullName evidence="2">Zinc knuckle CX2CX4HX4C domain-containing protein</fullName>
    </recommendedName>
</protein>
<dbReference type="InterPro" id="IPR025836">
    <property type="entry name" value="Zn_knuckle_CX2CX4HX4C"/>
</dbReference>
<dbReference type="AlphaFoldDB" id="A0AAW0JEE6"/>
<sequence length="160" mass="17602">MRVKVALPIVKPLRRGGFIAGSDGGCSWVSFKYERLPLFCHYCGMLGHDVKHCASHFAVIQNGGKVDYQYGEFLRAMGGHPRSFSTRSSYDSDEAAKEHMFGESTNHSPMQETFTAAGLERANPSKRDEVDSVILGGLPIIQEGDNVDMGGEANVQNYKK</sequence>
<feature type="region of interest" description="Disordered" evidence="1">
    <location>
        <begin position="85"/>
        <end position="107"/>
    </location>
</feature>
<dbReference type="Pfam" id="PF14392">
    <property type="entry name" value="zf-CCHC_4"/>
    <property type="match status" value="1"/>
</dbReference>
<dbReference type="EMBL" id="PKMF04000593">
    <property type="protein sequence ID" value="KAK7824791.1"/>
    <property type="molecule type" value="Genomic_DNA"/>
</dbReference>
<evidence type="ECO:0000313" key="3">
    <source>
        <dbReference type="EMBL" id="KAK7824791.1"/>
    </source>
</evidence>
<comment type="caution">
    <text evidence="3">The sequence shown here is derived from an EMBL/GenBank/DDBJ whole genome shotgun (WGS) entry which is preliminary data.</text>
</comment>
<reference evidence="3 4" key="1">
    <citation type="journal article" date="2018" name="Sci. Data">
        <title>The draft genome sequence of cork oak.</title>
        <authorList>
            <person name="Ramos A.M."/>
            <person name="Usie A."/>
            <person name="Barbosa P."/>
            <person name="Barros P.M."/>
            <person name="Capote T."/>
            <person name="Chaves I."/>
            <person name="Simoes F."/>
            <person name="Abreu I."/>
            <person name="Carrasquinho I."/>
            <person name="Faro C."/>
            <person name="Guimaraes J.B."/>
            <person name="Mendonca D."/>
            <person name="Nobrega F."/>
            <person name="Rodrigues L."/>
            <person name="Saibo N.J.M."/>
            <person name="Varela M.C."/>
            <person name="Egas C."/>
            <person name="Matos J."/>
            <person name="Miguel C.M."/>
            <person name="Oliveira M.M."/>
            <person name="Ricardo C.P."/>
            <person name="Goncalves S."/>
        </authorList>
    </citation>
    <scope>NUCLEOTIDE SEQUENCE [LARGE SCALE GENOMIC DNA]</scope>
    <source>
        <strain evidence="4">cv. HL8</strain>
    </source>
</reference>
<evidence type="ECO:0000313" key="4">
    <source>
        <dbReference type="Proteomes" id="UP000237347"/>
    </source>
</evidence>
<evidence type="ECO:0000256" key="1">
    <source>
        <dbReference type="SAM" id="MobiDB-lite"/>
    </source>
</evidence>
<keyword evidence="4" id="KW-1185">Reference proteome</keyword>
<evidence type="ECO:0000259" key="2">
    <source>
        <dbReference type="Pfam" id="PF14392"/>
    </source>
</evidence>
<name>A0AAW0JEE6_QUESU</name>
<proteinExistence type="predicted"/>
<organism evidence="3 4">
    <name type="scientific">Quercus suber</name>
    <name type="common">Cork oak</name>
    <dbReference type="NCBI Taxonomy" id="58331"/>
    <lineage>
        <taxon>Eukaryota</taxon>
        <taxon>Viridiplantae</taxon>
        <taxon>Streptophyta</taxon>
        <taxon>Embryophyta</taxon>
        <taxon>Tracheophyta</taxon>
        <taxon>Spermatophyta</taxon>
        <taxon>Magnoliopsida</taxon>
        <taxon>eudicotyledons</taxon>
        <taxon>Gunneridae</taxon>
        <taxon>Pentapetalae</taxon>
        <taxon>rosids</taxon>
        <taxon>fabids</taxon>
        <taxon>Fagales</taxon>
        <taxon>Fagaceae</taxon>
        <taxon>Quercus</taxon>
    </lineage>
</organism>